<evidence type="ECO:0000259" key="1">
    <source>
        <dbReference type="Pfam" id="PF03949"/>
    </source>
</evidence>
<feature type="domain" description="Malic enzyme NAD-binding" evidence="1">
    <location>
        <begin position="1"/>
        <end position="50"/>
    </location>
</feature>
<proteinExistence type="predicted"/>
<dbReference type="GO" id="GO:0051287">
    <property type="term" value="F:NAD binding"/>
    <property type="evidence" value="ECO:0007669"/>
    <property type="project" value="InterPro"/>
</dbReference>
<protein>
    <submittedName>
        <fullName evidence="2">Malolactic protein</fullName>
        <ecNumber evidence="2">1.-.-.-</ecNumber>
        <ecNumber evidence="2">1.1.1.38</ecNumber>
    </submittedName>
</protein>
<keyword evidence="2" id="KW-0560">Oxidoreductase</keyword>
<reference evidence="2 3" key="1">
    <citation type="submission" date="2018-06" db="EMBL/GenBank/DDBJ databases">
        <authorList>
            <consortium name="Pathogen Informatics"/>
            <person name="Doyle S."/>
        </authorList>
    </citation>
    <scope>NUCLEOTIDE SEQUENCE [LARGE SCALE GENOMIC DNA]</scope>
    <source>
        <strain evidence="2 3">NCTC6133</strain>
    </source>
</reference>
<sequence>MIFPLSNPTKLAEATAQDLLKWTNGKALIGTGIPYNDIEYNGVNYSIGQGK</sequence>
<dbReference type="Proteomes" id="UP000255091">
    <property type="component" value="Unassembled WGS sequence"/>
</dbReference>
<name>A0A380DLW7_STAAU</name>
<dbReference type="EMBL" id="UHAP01000001">
    <property type="protein sequence ID" value="SUK36792.1"/>
    <property type="molecule type" value="Genomic_DNA"/>
</dbReference>
<dbReference type="Gene3D" id="3.40.50.720">
    <property type="entry name" value="NAD(P)-binding Rossmann-like Domain"/>
    <property type="match status" value="1"/>
</dbReference>
<evidence type="ECO:0000313" key="3">
    <source>
        <dbReference type="Proteomes" id="UP000255091"/>
    </source>
</evidence>
<organism evidence="2 3">
    <name type="scientific">Staphylococcus aureus</name>
    <dbReference type="NCBI Taxonomy" id="1280"/>
    <lineage>
        <taxon>Bacteria</taxon>
        <taxon>Bacillati</taxon>
        <taxon>Bacillota</taxon>
        <taxon>Bacilli</taxon>
        <taxon>Bacillales</taxon>
        <taxon>Staphylococcaceae</taxon>
        <taxon>Staphylococcus</taxon>
    </lineage>
</organism>
<dbReference type="InterPro" id="IPR036291">
    <property type="entry name" value="NAD(P)-bd_dom_sf"/>
</dbReference>
<dbReference type="Pfam" id="PF03949">
    <property type="entry name" value="Malic_M"/>
    <property type="match status" value="1"/>
</dbReference>
<dbReference type="EC" id="1.1.1.38" evidence="2"/>
<dbReference type="EC" id="1.-.-.-" evidence="2"/>
<dbReference type="AlphaFoldDB" id="A0A380DLW7"/>
<dbReference type="GO" id="GO:0016491">
    <property type="term" value="F:oxidoreductase activity"/>
    <property type="evidence" value="ECO:0007669"/>
    <property type="project" value="UniProtKB-KW"/>
</dbReference>
<gene>
    <name evidence="2" type="primary">maeA_4</name>
    <name evidence="2" type="ORF">NCTC6133_00927</name>
</gene>
<accession>A0A380DLW7</accession>
<dbReference type="InterPro" id="IPR012302">
    <property type="entry name" value="Malic_NAD-bd"/>
</dbReference>
<dbReference type="SUPFAM" id="SSF51735">
    <property type="entry name" value="NAD(P)-binding Rossmann-fold domains"/>
    <property type="match status" value="1"/>
</dbReference>
<evidence type="ECO:0000313" key="2">
    <source>
        <dbReference type="EMBL" id="SUK36792.1"/>
    </source>
</evidence>